<reference evidence="1" key="1">
    <citation type="submission" date="2021-01" db="EMBL/GenBank/DDBJ databases">
        <authorList>
            <person name="Corre E."/>
            <person name="Pelletier E."/>
            <person name="Niang G."/>
            <person name="Scheremetjew M."/>
            <person name="Finn R."/>
            <person name="Kale V."/>
            <person name="Holt S."/>
            <person name="Cochrane G."/>
            <person name="Meng A."/>
            <person name="Brown T."/>
            <person name="Cohen L."/>
        </authorList>
    </citation>
    <scope>NUCLEOTIDE SEQUENCE</scope>
    <source>
        <strain evidence="1">CCMP1594</strain>
    </source>
</reference>
<dbReference type="GO" id="GO:0006364">
    <property type="term" value="P:rRNA processing"/>
    <property type="evidence" value="ECO:0007669"/>
    <property type="project" value="InterPro"/>
</dbReference>
<organism evidence="1">
    <name type="scientific">Eutreptiella gymnastica</name>
    <dbReference type="NCBI Taxonomy" id="73025"/>
    <lineage>
        <taxon>Eukaryota</taxon>
        <taxon>Discoba</taxon>
        <taxon>Euglenozoa</taxon>
        <taxon>Euglenida</taxon>
        <taxon>Spirocuta</taxon>
        <taxon>Euglenophyceae</taxon>
        <taxon>Eutreptiales</taxon>
        <taxon>Eutreptiaceae</taxon>
        <taxon>Eutreptiella</taxon>
    </lineage>
</organism>
<name>A0A7S4CSF3_9EUGL</name>
<proteinExistence type="predicted"/>
<protein>
    <recommendedName>
        <fullName evidence="2">Ribosome-binding factor A</fullName>
    </recommendedName>
</protein>
<dbReference type="PROSITE" id="PS01319">
    <property type="entry name" value="RBFA"/>
    <property type="match status" value="1"/>
</dbReference>
<dbReference type="InterPro" id="IPR020053">
    <property type="entry name" value="Ribosome-bd_factorA_CS"/>
</dbReference>
<sequence length="148" mass="17423">MWRCVALLGRKNLLHTVKHVPHLAKAKHIQATLQEILYTNPIPGLDLDMINFYDFKIHYGGAQCTVFWDAEVNDERRQHYQRILDAYSPQLQYHITDLVRLRRSPKLQFKFDKGRAKDRRIWDALRRIHDQKKKEEEGNAGGTENASS</sequence>
<dbReference type="SUPFAM" id="SSF89919">
    <property type="entry name" value="Ribosome-binding factor A, RbfA"/>
    <property type="match status" value="1"/>
</dbReference>
<evidence type="ECO:0000313" key="1">
    <source>
        <dbReference type="EMBL" id="CAE0805086.1"/>
    </source>
</evidence>
<evidence type="ECO:0008006" key="2">
    <source>
        <dbReference type="Google" id="ProtNLM"/>
    </source>
</evidence>
<dbReference type="InterPro" id="IPR023799">
    <property type="entry name" value="RbfA_dom_sf"/>
</dbReference>
<dbReference type="AlphaFoldDB" id="A0A7S4CSF3"/>
<gene>
    <name evidence="1" type="ORF">EGYM00163_LOCUS16210</name>
</gene>
<dbReference type="EMBL" id="HBJA01046278">
    <property type="protein sequence ID" value="CAE0805086.1"/>
    <property type="molecule type" value="Transcribed_RNA"/>
</dbReference>
<dbReference type="InterPro" id="IPR000238">
    <property type="entry name" value="RbfA"/>
</dbReference>
<dbReference type="Gene3D" id="3.30.300.20">
    <property type="match status" value="1"/>
</dbReference>
<accession>A0A7S4CSF3</accession>
<dbReference type="InterPro" id="IPR015946">
    <property type="entry name" value="KH_dom-like_a/b"/>
</dbReference>
<dbReference type="Pfam" id="PF02033">
    <property type="entry name" value="RBFA"/>
    <property type="match status" value="1"/>
</dbReference>